<feature type="transmembrane region" description="Helical" evidence="7">
    <location>
        <begin position="139"/>
        <end position="160"/>
    </location>
</feature>
<sequence length="198" mass="22291">LFWSIEEQGSVVLALFADDQTRLYFNVFGNQIHFPSSFFQSINPLFIMIYVPIFAWLWGEMGKKQPSSSKKFAYGLLAAGLSFLWMMLPGMLFGTDVKVSPFWLIMSWAIVIVGEMLISPIGLSVTTKLAPKSFQAQMMSIWFLSNAAAQAINAQIVKFYTSETEVAYYGIVGGITIVFSIILFFYVPRIEKLMSGIK</sequence>
<dbReference type="Proteomes" id="UP000320896">
    <property type="component" value="Unassembled WGS sequence"/>
</dbReference>
<dbReference type="GO" id="GO:0005886">
    <property type="term" value="C:plasma membrane"/>
    <property type="evidence" value="ECO:0007669"/>
    <property type="project" value="UniProtKB-SubCell"/>
</dbReference>
<dbReference type="InterPro" id="IPR050171">
    <property type="entry name" value="MFS_Transporters"/>
</dbReference>
<dbReference type="Pfam" id="PF00854">
    <property type="entry name" value="PTR2"/>
    <property type="match status" value="1"/>
</dbReference>
<evidence type="ECO:0000256" key="5">
    <source>
        <dbReference type="ARBA" id="ARBA00022989"/>
    </source>
</evidence>
<gene>
    <name evidence="8" type="ORF">AZJ70_13050</name>
</gene>
<name>A0A558ZNJ5_STREE</name>
<dbReference type="PANTHER" id="PTHR23517:SF15">
    <property type="entry name" value="PROTON-DEPENDENT OLIGOPEPTIDE FAMILY TRANSPORT PROTEIN"/>
    <property type="match status" value="1"/>
</dbReference>
<dbReference type="AlphaFoldDB" id="A0A558ZNJ5"/>
<dbReference type="PANTHER" id="PTHR23517">
    <property type="entry name" value="RESISTANCE PROTEIN MDTM, PUTATIVE-RELATED-RELATED"/>
    <property type="match status" value="1"/>
</dbReference>
<feature type="transmembrane region" description="Helical" evidence="7">
    <location>
        <begin position="71"/>
        <end position="88"/>
    </location>
</feature>
<accession>A0A558ZNJ5</accession>
<keyword evidence="3" id="KW-1003">Cell membrane</keyword>
<dbReference type="InterPro" id="IPR036259">
    <property type="entry name" value="MFS_trans_sf"/>
</dbReference>
<feature type="non-terminal residue" evidence="8">
    <location>
        <position position="1"/>
    </location>
</feature>
<dbReference type="Gene3D" id="1.20.1250.20">
    <property type="entry name" value="MFS general substrate transporter like domains"/>
    <property type="match status" value="1"/>
</dbReference>
<reference evidence="8 9" key="1">
    <citation type="submission" date="2019-07" db="EMBL/GenBank/DDBJ databases">
        <authorList>
            <person name="Mohale T."/>
        </authorList>
    </citation>
    <scope>NUCLEOTIDE SEQUENCE [LARGE SCALE GENOMIC DNA]</scope>
    <source>
        <strain evidence="8 9">NTPn 126</strain>
    </source>
</reference>
<evidence type="ECO:0000256" key="3">
    <source>
        <dbReference type="ARBA" id="ARBA00022475"/>
    </source>
</evidence>
<keyword evidence="2" id="KW-0813">Transport</keyword>
<evidence type="ECO:0000256" key="2">
    <source>
        <dbReference type="ARBA" id="ARBA00022448"/>
    </source>
</evidence>
<feature type="transmembrane region" description="Helical" evidence="7">
    <location>
        <begin position="166"/>
        <end position="187"/>
    </location>
</feature>
<keyword evidence="5 7" id="KW-1133">Transmembrane helix</keyword>
<dbReference type="GO" id="GO:0022857">
    <property type="term" value="F:transmembrane transporter activity"/>
    <property type="evidence" value="ECO:0007669"/>
    <property type="project" value="InterPro"/>
</dbReference>
<evidence type="ECO:0000313" key="8">
    <source>
        <dbReference type="EMBL" id="TVW78989.1"/>
    </source>
</evidence>
<feature type="transmembrane region" description="Helical" evidence="7">
    <location>
        <begin position="100"/>
        <end position="118"/>
    </location>
</feature>
<feature type="non-terminal residue" evidence="8">
    <location>
        <position position="198"/>
    </location>
</feature>
<evidence type="ECO:0000313" key="9">
    <source>
        <dbReference type="Proteomes" id="UP000320896"/>
    </source>
</evidence>
<feature type="transmembrane region" description="Helical" evidence="7">
    <location>
        <begin position="38"/>
        <end position="59"/>
    </location>
</feature>
<evidence type="ECO:0000256" key="1">
    <source>
        <dbReference type="ARBA" id="ARBA00004651"/>
    </source>
</evidence>
<evidence type="ECO:0000256" key="7">
    <source>
        <dbReference type="SAM" id="Phobius"/>
    </source>
</evidence>
<protein>
    <submittedName>
        <fullName evidence="8">Peptide MFS transporter</fullName>
    </submittedName>
</protein>
<comment type="subcellular location">
    <subcellularLocation>
        <location evidence="1">Cell membrane</location>
        <topology evidence="1">Multi-pass membrane protein</topology>
    </subcellularLocation>
</comment>
<organism evidence="8 9">
    <name type="scientific">Streptococcus pneumoniae</name>
    <dbReference type="NCBI Taxonomy" id="1313"/>
    <lineage>
        <taxon>Bacteria</taxon>
        <taxon>Bacillati</taxon>
        <taxon>Bacillota</taxon>
        <taxon>Bacilli</taxon>
        <taxon>Lactobacillales</taxon>
        <taxon>Streptococcaceae</taxon>
        <taxon>Streptococcus</taxon>
    </lineage>
</organism>
<evidence type="ECO:0000256" key="4">
    <source>
        <dbReference type="ARBA" id="ARBA00022692"/>
    </source>
</evidence>
<keyword evidence="6 7" id="KW-0472">Membrane</keyword>
<comment type="caution">
    <text evidence="8">The sequence shown here is derived from an EMBL/GenBank/DDBJ whole genome shotgun (WGS) entry which is preliminary data.</text>
</comment>
<dbReference type="InterPro" id="IPR000109">
    <property type="entry name" value="POT_fam"/>
</dbReference>
<dbReference type="SUPFAM" id="SSF103473">
    <property type="entry name" value="MFS general substrate transporter"/>
    <property type="match status" value="1"/>
</dbReference>
<keyword evidence="4 7" id="KW-0812">Transmembrane</keyword>
<evidence type="ECO:0000256" key="6">
    <source>
        <dbReference type="ARBA" id="ARBA00023136"/>
    </source>
</evidence>
<dbReference type="EMBL" id="VMWH01000448">
    <property type="protein sequence ID" value="TVW78989.1"/>
    <property type="molecule type" value="Genomic_DNA"/>
</dbReference>
<proteinExistence type="predicted"/>